<evidence type="ECO:0000259" key="1">
    <source>
        <dbReference type="Pfam" id="PF04937"/>
    </source>
</evidence>
<dbReference type="PANTHER" id="PTHR32166:SF74">
    <property type="entry name" value="OS05G0256350 PROTEIN"/>
    <property type="match status" value="1"/>
</dbReference>
<sequence length="566" mass="64117">MDPPHTASASDSTSVELTLKRKSNDIGWTYCNLVDPSNLDKVQCIKCGKKMSGGIYRLKAHIAGIRGNVASCTKASKEERELCKNAINEAKLKKKQKMDEDRELRLGVNIINDGREDTIDKKTNYEIKASMTCFSSKEQMLQKNTFVDGLMMQVYEISDPFLKKEVDRTKSLLKSHEEEWKEKGCSIMTDGCSDRKRRIIMNLCVNSRLGTVFLSSKEFSDVSHTNEVIFEYVDQCIEEVGPDNVVQIVTDNAANNMGAAKLLKEKRSTIFWTSCGAHTIDLMLESIAKQERFKKVTDQAKSITIFLYAHHQVLSMMRAFTKKDIVRPGVTRFASAFLTLQSLNDSGTELKVFTPLIKVLRIADGDTKPSMGFLYGELIQAKEDIKISLSNLPKNYEPIIEVIDGRIKGRLDSSLHLTAYLLNPFYHYNNPLIQLHKDVVLGMMDCIDVMYPGDISVQDKILNEEFPIYREKRLIFGKPLVVKACSFNDAKFDPVSWWLTLGIITPTLQRLTVRILSLTTSSSGCERNWSAFEGDGDCETIRDLYDDDFESEEDEEIDLVNEVGDE</sequence>
<dbReference type="Proteomes" id="UP001190926">
    <property type="component" value="Unassembled WGS sequence"/>
</dbReference>
<dbReference type="GO" id="GO:0046983">
    <property type="term" value="F:protein dimerization activity"/>
    <property type="evidence" value="ECO:0007669"/>
    <property type="project" value="InterPro"/>
</dbReference>
<evidence type="ECO:0000313" key="4">
    <source>
        <dbReference type="Proteomes" id="UP001190926"/>
    </source>
</evidence>
<keyword evidence="4" id="KW-1185">Reference proteome</keyword>
<dbReference type="Pfam" id="PF04937">
    <property type="entry name" value="DUF659"/>
    <property type="match status" value="1"/>
</dbReference>
<evidence type="ECO:0008006" key="5">
    <source>
        <dbReference type="Google" id="ProtNLM"/>
    </source>
</evidence>
<dbReference type="Pfam" id="PF05699">
    <property type="entry name" value="Dimer_Tnp_hAT"/>
    <property type="match status" value="1"/>
</dbReference>
<evidence type="ECO:0000259" key="2">
    <source>
        <dbReference type="Pfam" id="PF05699"/>
    </source>
</evidence>
<name>A0AAD4PA34_PERFH</name>
<protein>
    <recommendedName>
        <fullName evidence="5">BED-type domain-containing protein</fullName>
    </recommendedName>
</protein>
<dbReference type="PANTHER" id="PTHR32166">
    <property type="entry name" value="OSJNBA0013A04.12 PROTEIN"/>
    <property type="match status" value="1"/>
</dbReference>
<gene>
    <name evidence="3" type="ORF">C2S53_015076</name>
</gene>
<reference evidence="3 4" key="1">
    <citation type="journal article" date="2021" name="Nat. Commun.">
        <title>Incipient diploidization of the medicinal plant Perilla within 10,000 years.</title>
        <authorList>
            <person name="Zhang Y."/>
            <person name="Shen Q."/>
            <person name="Leng L."/>
            <person name="Zhang D."/>
            <person name="Chen S."/>
            <person name="Shi Y."/>
            <person name="Ning Z."/>
            <person name="Chen S."/>
        </authorList>
    </citation>
    <scope>NUCLEOTIDE SEQUENCE [LARGE SCALE GENOMIC DNA]</scope>
    <source>
        <strain evidence="4">cv. PC099</strain>
    </source>
</reference>
<dbReference type="SUPFAM" id="SSF53098">
    <property type="entry name" value="Ribonuclease H-like"/>
    <property type="match status" value="1"/>
</dbReference>
<dbReference type="InterPro" id="IPR007021">
    <property type="entry name" value="DUF659"/>
</dbReference>
<feature type="domain" description="HAT C-terminal dimerisation" evidence="2">
    <location>
        <begin position="490"/>
        <end position="532"/>
    </location>
</feature>
<accession>A0AAD4PA34</accession>
<feature type="domain" description="DUF659" evidence="1">
    <location>
        <begin position="154"/>
        <end position="303"/>
    </location>
</feature>
<dbReference type="InterPro" id="IPR008906">
    <property type="entry name" value="HATC_C_dom"/>
</dbReference>
<organism evidence="3 4">
    <name type="scientific">Perilla frutescens var. hirtella</name>
    <name type="common">Perilla citriodora</name>
    <name type="synonym">Perilla setoyensis</name>
    <dbReference type="NCBI Taxonomy" id="608512"/>
    <lineage>
        <taxon>Eukaryota</taxon>
        <taxon>Viridiplantae</taxon>
        <taxon>Streptophyta</taxon>
        <taxon>Embryophyta</taxon>
        <taxon>Tracheophyta</taxon>
        <taxon>Spermatophyta</taxon>
        <taxon>Magnoliopsida</taxon>
        <taxon>eudicotyledons</taxon>
        <taxon>Gunneridae</taxon>
        <taxon>Pentapetalae</taxon>
        <taxon>asterids</taxon>
        <taxon>lamiids</taxon>
        <taxon>Lamiales</taxon>
        <taxon>Lamiaceae</taxon>
        <taxon>Nepetoideae</taxon>
        <taxon>Elsholtzieae</taxon>
        <taxon>Perilla</taxon>
    </lineage>
</organism>
<dbReference type="InterPro" id="IPR012337">
    <property type="entry name" value="RNaseH-like_sf"/>
</dbReference>
<dbReference type="EMBL" id="SDAM02000089">
    <property type="protein sequence ID" value="KAH6831550.1"/>
    <property type="molecule type" value="Genomic_DNA"/>
</dbReference>
<proteinExistence type="predicted"/>
<dbReference type="AlphaFoldDB" id="A0AAD4PA34"/>
<comment type="caution">
    <text evidence="3">The sequence shown here is derived from an EMBL/GenBank/DDBJ whole genome shotgun (WGS) entry which is preliminary data.</text>
</comment>
<evidence type="ECO:0000313" key="3">
    <source>
        <dbReference type="EMBL" id="KAH6831550.1"/>
    </source>
</evidence>